<keyword evidence="6" id="KW-1133">Transmembrane helix</keyword>
<dbReference type="SUPFAM" id="SSF53383">
    <property type="entry name" value="PLP-dependent transferases"/>
    <property type="match status" value="1"/>
</dbReference>
<reference evidence="8 9" key="1">
    <citation type="submission" date="2018-08" db="EMBL/GenBank/DDBJ databases">
        <title>Recombination of ecologically and evolutionarily significant loci maintains genetic cohesion in the Pseudomonas syringae species complex.</title>
        <authorList>
            <person name="Dillon M."/>
            <person name="Thakur S."/>
            <person name="Almeida R.N.D."/>
            <person name="Weir B.S."/>
            <person name="Guttman D.S."/>
        </authorList>
    </citation>
    <scope>NUCLEOTIDE SEQUENCE [LARGE SCALE GENOMIC DNA]</scope>
    <source>
        <strain evidence="8 9">NCPPB2445</strain>
    </source>
</reference>
<dbReference type="PANTHER" id="PTHR46577:SF1">
    <property type="entry name" value="HTH-TYPE TRANSCRIPTIONAL REGULATORY PROTEIN GABR"/>
    <property type="match status" value="1"/>
</dbReference>
<dbReference type="Gene3D" id="1.10.10.10">
    <property type="entry name" value="Winged helix-like DNA-binding domain superfamily/Winged helix DNA-binding domain"/>
    <property type="match status" value="1"/>
</dbReference>
<feature type="transmembrane region" description="Helical" evidence="6">
    <location>
        <begin position="516"/>
        <end position="539"/>
    </location>
</feature>
<dbReference type="PROSITE" id="PS50949">
    <property type="entry name" value="HTH_GNTR"/>
    <property type="match status" value="1"/>
</dbReference>
<dbReference type="SMART" id="SM00345">
    <property type="entry name" value="HTH_GNTR"/>
    <property type="match status" value="1"/>
</dbReference>
<sequence>MSNAVPPLSFNPTGIELDRRQGLSRQLYQALRARVLDGRLGSGTRLPASRDLAAALSISRNSVVRAYDQLYAEGFIEGRVGDGTYVAELSSLMLGRPHREQARSHIGMGTAGEASLRAKRPGEKNISTKVSTGFSTGLSTGLSTDWLDLPVISSSKVIHSGALERVEKHHLPAPPSGPPRAFRVGVPAFDLFPFDVWAKLNAAFWRKPDLQQLCYGDSQGDARLRGLIAAYLRSSRGLHCTAEQIVITSGAQQGISLCAQLLVDPGDVVAVENPGYRAAGHAFAVAGADVRGVPVDGEGLDCSALASLNPCRLAYVTPSHQYPTGVVMSLARRLELLAWAERNDGWIVEDDYDGEYRYSGAPLAPLAALDRQGRVLYVGTFGKVAFPALRLGYLVLPPGLVDAFARRRAVDVRHSEVSTQAVMAEFMAAGHFQRHIRRMRRAALARRDALLAGWPQNIAGVGAMPTVVAGLHVTVPVDSVERERELIAQATAAGVEVNGLSNYWLPSATSPVRGGLVLGFAAVPPAAIAAALASLVNAWKR</sequence>
<keyword evidence="6" id="KW-0472">Membrane</keyword>
<dbReference type="InterPro" id="IPR036390">
    <property type="entry name" value="WH_DNA-bd_sf"/>
</dbReference>
<keyword evidence="4" id="KW-0238">DNA-binding</keyword>
<dbReference type="GO" id="GO:0003677">
    <property type="term" value="F:DNA binding"/>
    <property type="evidence" value="ECO:0007669"/>
    <property type="project" value="UniProtKB-KW"/>
</dbReference>
<dbReference type="PRINTS" id="PR00035">
    <property type="entry name" value="HTHGNTR"/>
</dbReference>
<dbReference type="CDD" id="cd00609">
    <property type="entry name" value="AAT_like"/>
    <property type="match status" value="1"/>
</dbReference>
<dbReference type="CDD" id="cd07377">
    <property type="entry name" value="WHTH_GntR"/>
    <property type="match status" value="1"/>
</dbReference>
<name>A0A3M3E5B3_9PSED</name>
<evidence type="ECO:0000313" key="9">
    <source>
        <dbReference type="Proteomes" id="UP000270661"/>
    </source>
</evidence>
<dbReference type="PANTHER" id="PTHR46577">
    <property type="entry name" value="HTH-TYPE TRANSCRIPTIONAL REGULATORY PROTEIN GABR"/>
    <property type="match status" value="1"/>
</dbReference>
<evidence type="ECO:0000256" key="2">
    <source>
        <dbReference type="ARBA" id="ARBA00022898"/>
    </source>
</evidence>
<gene>
    <name evidence="8" type="ORF">ALQ77_01627</name>
</gene>
<dbReference type="GO" id="GO:0003700">
    <property type="term" value="F:DNA-binding transcription factor activity"/>
    <property type="evidence" value="ECO:0007669"/>
    <property type="project" value="InterPro"/>
</dbReference>
<dbReference type="SUPFAM" id="SSF46785">
    <property type="entry name" value="Winged helix' DNA-binding domain"/>
    <property type="match status" value="1"/>
</dbReference>
<protein>
    <recommendedName>
        <fullName evidence="7">HTH gntR-type domain-containing protein</fullName>
    </recommendedName>
</protein>
<evidence type="ECO:0000256" key="4">
    <source>
        <dbReference type="ARBA" id="ARBA00023125"/>
    </source>
</evidence>
<evidence type="ECO:0000256" key="6">
    <source>
        <dbReference type="SAM" id="Phobius"/>
    </source>
</evidence>
<dbReference type="InterPro" id="IPR051446">
    <property type="entry name" value="HTH_trans_reg/aminotransferase"/>
</dbReference>
<dbReference type="Pfam" id="PF00392">
    <property type="entry name" value="GntR"/>
    <property type="match status" value="1"/>
</dbReference>
<evidence type="ECO:0000256" key="3">
    <source>
        <dbReference type="ARBA" id="ARBA00023015"/>
    </source>
</evidence>
<dbReference type="OrthoDB" id="9808770at2"/>
<dbReference type="AlphaFoldDB" id="A0A3M3E5B3"/>
<comment type="similarity">
    <text evidence="1">In the C-terminal section; belongs to the class-I pyridoxal-phosphate-dependent aminotransferase family.</text>
</comment>
<keyword evidence="3" id="KW-0805">Transcription regulation</keyword>
<keyword evidence="2" id="KW-0663">Pyridoxal phosphate</keyword>
<dbReference type="RefSeq" id="WP_053192032.1">
    <property type="nucleotide sequence ID" value="NZ_LHVK01000007.1"/>
</dbReference>
<evidence type="ECO:0000313" key="8">
    <source>
        <dbReference type="EMBL" id="RMM44833.1"/>
    </source>
</evidence>
<dbReference type="Gene3D" id="3.40.640.10">
    <property type="entry name" value="Type I PLP-dependent aspartate aminotransferase-like (Major domain)"/>
    <property type="match status" value="1"/>
</dbReference>
<keyword evidence="6" id="KW-0812">Transmembrane</keyword>
<dbReference type="InterPro" id="IPR004839">
    <property type="entry name" value="Aminotransferase_I/II_large"/>
</dbReference>
<dbReference type="InterPro" id="IPR000524">
    <property type="entry name" value="Tscrpt_reg_HTH_GntR"/>
</dbReference>
<feature type="domain" description="HTH gntR-type" evidence="7">
    <location>
        <begin position="21"/>
        <end position="89"/>
    </location>
</feature>
<evidence type="ECO:0000256" key="5">
    <source>
        <dbReference type="ARBA" id="ARBA00023163"/>
    </source>
</evidence>
<evidence type="ECO:0000256" key="1">
    <source>
        <dbReference type="ARBA" id="ARBA00005384"/>
    </source>
</evidence>
<dbReference type="STRING" id="47879.AXG94_15020"/>
<keyword evidence="5" id="KW-0804">Transcription</keyword>
<proteinExistence type="inferred from homology"/>
<dbReference type="InterPro" id="IPR015424">
    <property type="entry name" value="PyrdxlP-dep_Trfase"/>
</dbReference>
<keyword evidence="9" id="KW-1185">Reference proteome</keyword>
<accession>A0A3M3E5B3</accession>
<evidence type="ECO:0000259" key="7">
    <source>
        <dbReference type="PROSITE" id="PS50949"/>
    </source>
</evidence>
<organism evidence="8 9">
    <name type="scientific">Pseudomonas corrugata</name>
    <dbReference type="NCBI Taxonomy" id="47879"/>
    <lineage>
        <taxon>Bacteria</taxon>
        <taxon>Pseudomonadati</taxon>
        <taxon>Pseudomonadota</taxon>
        <taxon>Gammaproteobacteria</taxon>
        <taxon>Pseudomonadales</taxon>
        <taxon>Pseudomonadaceae</taxon>
        <taxon>Pseudomonas</taxon>
    </lineage>
</organism>
<dbReference type="InterPro" id="IPR036388">
    <property type="entry name" value="WH-like_DNA-bd_sf"/>
</dbReference>
<dbReference type="EMBL" id="RBOJ01000096">
    <property type="protein sequence ID" value="RMM44833.1"/>
    <property type="molecule type" value="Genomic_DNA"/>
</dbReference>
<dbReference type="Pfam" id="PF00155">
    <property type="entry name" value="Aminotran_1_2"/>
    <property type="match status" value="1"/>
</dbReference>
<dbReference type="Proteomes" id="UP000270661">
    <property type="component" value="Unassembled WGS sequence"/>
</dbReference>
<dbReference type="GO" id="GO:0030170">
    <property type="term" value="F:pyridoxal phosphate binding"/>
    <property type="evidence" value="ECO:0007669"/>
    <property type="project" value="InterPro"/>
</dbReference>
<comment type="caution">
    <text evidence="8">The sequence shown here is derived from an EMBL/GenBank/DDBJ whole genome shotgun (WGS) entry which is preliminary data.</text>
</comment>
<dbReference type="InterPro" id="IPR015421">
    <property type="entry name" value="PyrdxlP-dep_Trfase_major"/>
</dbReference>